<evidence type="ECO:0000313" key="2">
    <source>
        <dbReference type="Proteomes" id="UP001158576"/>
    </source>
</evidence>
<dbReference type="EMBL" id="OU015569">
    <property type="protein sequence ID" value="CAG5094873.1"/>
    <property type="molecule type" value="Genomic_DNA"/>
</dbReference>
<proteinExistence type="predicted"/>
<dbReference type="CDD" id="cd00298">
    <property type="entry name" value="ACD_sHsps_p23-like"/>
    <property type="match status" value="1"/>
</dbReference>
<protein>
    <submittedName>
        <fullName evidence="1">Oidioi.mRNA.OKI2018_I69.XSR.g13929.t1.cds</fullName>
    </submittedName>
</protein>
<evidence type="ECO:0000313" key="1">
    <source>
        <dbReference type="EMBL" id="CAG5094873.1"/>
    </source>
</evidence>
<accession>A0ABN7SC61</accession>
<keyword evidence="2" id="KW-1185">Reference proteome</keyword>
<dbReference type="Proteomes" id="UP001158576">
    <property type="component" value="Chromosome XSR"/>
</dbReference>
<name>A0ABN7SC61_OIKDI</name>
<organism evidence="1 2">
    <name type="scientific">Oikopleura dioica</name>
    <name type="common">Tunicate</name>
    <dbReference type="NCBI Taxonomy" id="34765"/>
    <lineage>
        <taxon>Eukaryota</taxon>
        <taxon>Metazoa</taxon>
        <taxon>Chordata</taxon>
        <taxon>Tunicata</taxon>
        <taxon>Appendicularia</taxon>
        <taxon>Copelata</taxon>
        <taxon>Oikopleuridae</taxon>
        <taxon>Oikopleura</taxon>
    </lineage>
</organism>
<reference evidence="1 2" key="1">
    <citation type="submission" date="2021-04" db="EMBL/GenBank/DDBJ databases">
        <authorList>
            <person name="Bliznina A."/>
        </authorList>
    </citation>
    <scope>NUCLEOTIDE SEQUENCE [LARGE SCALE GENOMIC DNA]</scope>
</reference>
<gene>
    <name evidence="1" type="ORF">OKIOD_LOCUS5487</name>
</gene>
<sequence>MRSSPSMEPIAIPLSVQTEPILTTNCNDNVRWEVQLKTEEKILPQQIKITVFGNTIKITGEFEKSIEIPSDVEISKIRTWIKDKSLFISGAKKQAKPVQAASKMSAPTNRLITNSADKWELHVDLGENCPDPNDLSIIVKQNFLCIYIGRGDAEKILHDRVAIPANVKPKNIQTAIKGKVLVVSAPKGLSKPTMFNSTADIDLFPGGFQIISGG</sequence>